<dbReference type="InterPro" id="IPR041451">
    <property type="entry name" value="RecD2_SH13"/>
</dbReference>
<dbReference type="InterPro" id="IPR055446">
    <property type="entry name" value="RecD2_N_OB"/>
</dbReference>
<dbReference type="InterPro" id="IPR010994">
    <property type="entry name" value="RuvA_2-like"/>
</dbReference>
<dbReference type="InterPro" id="IPR027785">
    <property type="entry name" value="UvrD-like_helicase_C"/>
</dbReference>
<keyword evidence="5" id="KW-0378">Hydrolase</keyword>
<evidence type="ECO:0000259" key="4">
    <source>
        <dbReference type="SMART" id="SM00382"/>
    </source>
</evidence>
<dbReference type="GO" id="GO:0009338">
    <property type="term" value="C:exodeoxyribonuclease V complex"/>
    <property type="evidence" value="ECO:0007669"/>
    <property type="project" value="TreeGrafter"/>
</dbReference>
<keyword evidence="2" id="KW-0067">ATP-binding</keyword>
<dbReference type="Pfam" id="PF18335">
    <property type="entry name" value="SH3_13"/>
    <property type="match status" value="1"/>
</dbReference>
<dbReference type="GO" id="GO:0003677">
    <property type="term" value="F:DNA binding"/>
    <property type="evidence" value="ECO:0007669"/>
    <property type="project" value="InterPro"/>
</dbReference>
<reference evidence="5 6" key="1">
    <citation type="submission" date="2019-05" db="EMBL/GenBank/DDBJ databases">
        <authorList>
            <consortium name="Science for Life Laboratories"/>
        </authorList>
    </citation>
    <scope>NUCLEOTIDE SEQUENCE [LARGE SCALE GENOMIC DNA]</scope>
    <source>
        <strain evidence="5">Soil9</strain>
    </source>
</reference>
<gene>
    <name evidence="5" type="ORF">SOIL9_34340</name>
</gene>
<keyword evidence="1" id="KW-0547">Nucleotide-binding</keyword>
<protein>
    <recommendedName>
        <fullName evidence="4">AAA+ ATPase domain-containing protein</fullName>
    </recommendedName>
</protein>
<evidence type="ECO:0000256" key="1">
    <source>
        <dbReference type="ARBA" id="ARBA00022741"/>
    </source>
</evidence>
<dbReference type="InterPro" id="IPR029493">
    <property type="entry name" value="RecD2-like_HHH"/>
</dbReference>
<keyword evidence="6" id="KW-1185">Reference proteome</keyword>
<feature type="region of interest" description="Disordered" evidence="3">
    <location>
        <begin position="270"/>
        <end position="346"/>
    </location>
</feature>
<dbReference type="HAMAP" id="MF_01488">
    <property type="entry name" value="RecD2"/>
    <property type="match status" value="1"/>
</dbReference>
<dbReference type="Proteomes" id="UP000464178">
    <property type="component" value="Chromosome"/>
</dbReference>
<evidence type="ECO:0000313" key="5">
    <source>
        <dbReference type="EMBL" id="VTR94280.1"/>
    </source>
</evidence>
<dbReference type="GO" id="GO:0006310">
    <property type="term" value="P:DNA recombination"/>
    <property type="evidence" value="ECO:0007669"/>
    <property type="project" value="InterPro"/>
</dbReference>
<dbReference type="Pfam" id="PF13538">
    <property type="entry name" value="UvrD_C_2"/>
    <property type="match status" value="1"/>
</dbReference>
<dbReference type="Pfam" id="PF14490">
    <property type="entry name" value="HHH_RecD2"/>
    <property type="match status" value="1"/>
</dbReference>
<dbReference type="CDD" id="cd17933">
    <property type="entry name" value="DEXSc_RecD-like"/>
    <property type="match status" value="1"/>
</dbReference>
<dbReference type="Pfam" id="PF13245">
    <property type="entry name" value="AAA_19"/>
    <property type="match status" value="1"/>
</dbReference>
<dbReference type="Gene3D" id="1.10.10.2220">
    <property type="match status" value="1"/>
</dbReference>
<dbReference type="GO" id="GO:0043139">
    <property type="term" value="F:5'-3' DNA helicase activity"/>
    <property type="evidence" value="ECO:0007669"/>
    <property type="project" value="InterPro"/>
</dbReference>
<dbReference type="Pfam" id="PF23139">
    <property type="entry name" value="OB_YrrC"/>
    <property type="match status" value="1"/>
</dbReference>
<dbReference type="RefSeq" id="WP_197909543.1">
    <property type="nucleotide sequence ID" value="NZ_LR593886.1"/>
</dbReference>
<dbReference type="Gene3D" id="1.10.150.20">
    <property type="entry name" value="5' to 3' exonuclease, C-terminal subdomain"/>
    <property type="match status" value="1"/>
</dbReference>
<dbReference type="InterPro" id="IPR003593">
    <property type="entry name" value="AAA+_ATPase"/>
</dbReference>
<dbReference type="Gene3D" id="3.40.50.300">
    <property type="entry name" value="P-loop containing nucleotide triphosphate hydrolases"/>
    <property type="match status" value="2"/>
</dbReference>
<dbReference type="InterPro" id="IPR050534">
    <property type="entry name" value="Coronavir_polyprotein_1ab"/>
</dbReference>
<dbReference type="Gene3D" id="2.30.30.940">
    <property type="match status" value="1"/>
</dbReference>
<dbReference type="SUPFAM" id="SSF47781">
    <property type="entry name" value="RuvA domain 2-like"/>
    <property type="match status" value="1"/>
</dbReference>
<keyword evidence="5" id="KW-0347">Helicase</keyword>
<dbReference type="GO" id="GO:0017116">
    <property type="term" value="F:single-stranded DNA helicase activity"/>
    <property type="evidence" value="ECO:0007669"/>
    <property type="project" value="TreeGrafter"/>
</dbReference>
<dbReference type="EMBL" id="LR593886">
    <property type="protein sequence ID" value="VTR94280.1"/>
    <property type="molecule type" value="Genomic_DNA"/>
</dbReference>
<feature type="compositionally biased region" description="Polar residues" evidence="3">
    <location>
        <begin position="310"/>
        <end position="321"/>
    </location>
</feature>
<accession>A0A6P2D4E2</accession>
<feature type="domain" description="AAA+ ATPase" evidence="4">
    <location>
        <begin position="417"/>
        <end position="615"/>
    </location>
</feature>
<dbReference type="CDD" id="cd18809">
    <property type="entry name" value="SF1_C_RecD"/>
    <property type="match status" value="1"/>
</dbReference>
<dbReference type="PANTHER" id="PTHR43788:SF6">
    <property type="entry name" value="DNA HELICASE B"/>
    <property type="match status" value="1"/>
</dbReference>
<evidence type="ECO:0000313" key="6">
    <source>
        <dbReference type="Proteomes" id="UP000464178"/>
    </source>
</evidence>
<dbReference type="Pfam" id="PF14520">
    <property type="entry name" value="HHH_5"/>
    <property type="match status" value="1"/>
</dbReference>
<dbReference type="InterPro" id="IPR006345">
    <property type="entry name" value="RecD2"/>
</dbReference>
<dbReference type="KEGG" id="gms:SOIL9_34340"/>
<dbReference type="GO" id="GO:0005524">
    <property type="term" value="F:ATP binding"/>
    <property type="evidence" value="ECO:0007669"/>
    <property type="project" value="UniProtKB-KW"/>
</dbReference>
<name>A0A6P2D4E2_9BACT</name>
<proteinExistence type="inferred from homology"/>
<dbReference type="AlphaFoldDB" id="A0A6P2D4E2"/>
<sequence length="803" mass="88155">MAEQVTGVIERITHHNPDTGYCVLRVVARGHRDILTVVGSAQQIVAGEYITATGAWVTDRNYGLQFKASEIKTNPPHTVEGIAKYLGSGLVKGIGPGYAKRIVEVFGEKTLDVIDKSPEYLSQVKGIGAKLIEKIRRSWEEQRESRKIMVFLQSHGIGTARAVRIYKTYGDQAIELIKANPYRLSADIWGVGFDTADKLAVSLGIPRDSPFRAQAVVRHILQEETGNGHVGYPEELLRERAAEMTEIEPNGIIDAIEQLRITDEIVRDSIGKATGGRLPTPPPPLPEGKGEKQRQPNPLTPFPKKEKGTEPNTTDSTSQAPVLSPSPLRGGVGEGLQTESASGSATGSAGFTLEDNLIFLKPFFLAELGVARAIKALAQGPHPLPSVNVDAAVAWVEKKMGIAFAASQRAAIKAAVTHKLMVVTGGPGTGKTTIVRAIIEMFLAKSLRVLLTAPTGRAAKRLYESTGREAKTIHRLLEFNPQQRQFTRNAEDPLDVDLLVVDETSMVDVVLMNKLLQAVPPYACVVLVGDVDQLPSVGAGAVLTDLIESKAVPVARLTEVHRQAESSWIVRAAHAINHGMEPESAPPGSDGDFYFIEANDPDAITERVIQMVRDRIPAKFKLDPFRDIQVLSPQVKTPLGVANLNRELQAALNPARLGVAEVKRYDSVYREGDKVMQVQNNYDREVFNGDIGRIEKIDNDDQMLVVDFDGRPVEYEFSELDELQLSFACTIHKSQGSEYPAVVIPVHTQHFVMLQRNLLYTGITRGRKLVALVGSRKAMWIAVNTADTKRRYSLLKYRIKPEN</sequence>
<dbReference type="InterPro" id="IPR027417">
    <property type="entry name" value="P-loop_NTPase"/>
</dbReference>
<dbReference type="SMART" id="SM00382">
    <property type="entry name" value="AAA"/>
    <property type="match status" value="1"/>
</dbReference>
<evidence type="ECO:0000256" key="2">
    <source>
        <dbReference type="ARBA" id="ARBA00022840"/>
    </source>
</evidence>
<organism evidence="5 6">
    <name type="scientific">Gemmata massiliana</name>
    <dbReference type="NCBI Taxonomy" id="1210884"/>
    <lineage>
        <taxon>Bacteria</taxon>
        <taxon>Pseudomonadati</taxon>
        <taxon>Planctomycetota</taxon>
        <taxon>Planctomycetia</taxon>
        <taxon>Gemmatales</taxon>
        <taxon>Gemmataceae</taxon>
        <taxon>Gemmata</taxon>
    </lineage>
</organism>
<dbReference type="SUPFAM" id="SSF52540">
    <property type="entry name" value="P-loop containing nucleoside triphosphate hydrolases"/>
    <property type="match status" value="1"/>
</dbReference>
<dbReference type="PANTHER" id="PTHR43788">
    <property type="entry name" value="DNA2/NAM7 HELICASE FAMILY MEMBER"/>
    <property type="match status" value="1"/>
</dbReference>
<evidence type="ECO:0000256" key="3">
    <source>
        <dbReference type="SAM" id="MobiDB-lite"/>
    </source>
</evidence>